<dbReference type="Pfam" id="PF07687">
    <property type="entry name" value="M20_dimer"/>
    <property type="match status" value="1"/>
</dbReference>
<dbReference type="PIRSF" id="PIRSF005962">
    <property type="entry name" value="Pept_M20D_amidohydro"/>
    <property type="match status" value="1"/>
</dbReference>
<reference evidence="4 5" key="2">
    <citation type="submission" date="2020-01" db="EMBL/GenBank/DDBJ databases">
        <title>Clostridiaceae sp. nov. isolated from the gut of human by culturomics.</title>
        <authorList>
            <person name="Chang Y."/>
        </authorList>
    </citation>
    <scope>NUCLEOTIDE SEQUENCE [LARGE SCALE GENOMIC DNA]</scope>
    <source>
        <strain evidence="4 5">DONG20-135</strain>
    </source>
</reference>
<dbReference type="PANTHER" id="PTHR11014:SF98">
    <property type="entry name" value="N-ACETYLDIAMINOPIMELATE DEACETYLASE"/>
    <property type="match status" value="1"/>
</dbReference>
<feature type="binding site" evidence="2">
    <location>
        <position position="164"/>
    </location>
    <ligand>
        <name>Mn(2+)</name>
        <dbReference type="ChEBI" id="CHEBI:29035"/>
        <label>2</label>
    </ligand>
</feature>
<dbReference type="SUPFAM" id="SSF55031">
    <property type="entry name" value="Bacterial exopeptidase dimerisation domain"/>
    <property type="match status" value="1"/>
</dbReference>
<dbReference type="InterPro" id="IPR017439">
    <property type="entry name" value="Amidohydrolase"/>
</dbReference>
<name>A0A6N8U6R3_9FIRM</name>
<protein>
    <submittedName>
        <fullName evidence="4">Amidohydrolase</fullName>
    </submittedName>
</protein>
<evidence type="ECO:0000256" key="2">
    <source>
        <dbReference type="PIRSR" id="PIRSR005962-1"/>
    </source>
</evidence>
<reference evidence="4 5" key="1">
    <citation type="submission" date="2019-12" db="EMBL/GenBank/DDBJ databases">
        <authorList>
            <person name="Yang R."/>
        </authorList>
    </citation>
    <scope>NUCLEOTIDE SEQUENCE [LARGE SCALE GENOMIC DNA]</scope>
    <source>
        <strain evidence="4 5">DONG20-135</strain>
    </source>
</reference>
<dbReference type="Pfam" id="PF01546">
    <property type="entry name" value="Peptidase_M20"/>
    <property type="match status" value="1"/>
</dbReference>
<dbReference type="GO" id="GO:0046872">
    <property type="term" value="F:metal ion binding"/>
    <property type="evidence" value="ECO:0007669"/>
    <property type="project" value="UniProtKB-KW"/>
</dbReference>
<proteinExistence type="predicted"/>
<keyword evidence="2" id="KW-0464">Manganese</keyword>
<dbReference type="GO" id="GO:0050118">
    <property type="term" value="F:N-acetyldiaminopimelate deacetylase activity"/>
    <property type="evidence" value="ECO:0007669"/>
    <property type="project" value="UniProtKB-ARBA"/>
</dbReference>
<evidence type="ECO:0000256" key="1">
    <source>
        <dbReference type="ARBA" id="ARBA00022801"/>
    </source>
</evidence>
<dbReference type="RefSeq" id="WP_160624971.1">
    <property type="nucleotide sequence ID" value="NZ_WUUQ01000002.1"/>
</dbReference>
<dbReference type="Gene3D" id="3.40.630.10">
    <property type="entry name" value="Zn peptidases"/>
    <property type="match status" value="1"/>
</dbReference>
<keyword evidence="2" id="KW-0479">Metal-binding</keyword>
<keyword evidence="5" id="KW-1185">Reference proteome</keyword>
<accession>A0A6N8U6R3</accession>
<evidence type="ECO:0000313" key="4">
    <source>
        <dbReference type="EMBL" id="MXQ73530.1"/>
    </source>
</evidence>
<evidence type="ECO:0000259" key="3">
    <source>
        <dbReference type="Pfam" id="PF07687"/>
    </source>
</evidence>
<gene>
    <name evidence="4" type="ORF">GSF08_06235</name>
</gene>
<dbReference type="PANTHER" id="PTHR11014">
    <property type="entry name" value="PEPTIDASE M20 FAMILY MEMBER"/>
    <property type="match status" value="1"/>
</dbReference>
<dbReference type="GO" id="GO:0019877">
    <property type="term" value="P:diaminopimelate biosynthetic process"/>
    <property type="evidence" value="ECO:0007669"/>
    <property type="project" value="TreeGrafter"/>
</dbReference>
<dbReference type="Proteomes" id="UP000434036">
    <property type="component" value="Unassembled WGS sequence"/>
</dbReference>
<feature type="binding site" evidence="2">
    <location>
        <position position="138"/>
    </location>
    <ligand>
        <name>Mn(2+)</name>
        <dbReference type="ChEBI" id="CHEBI:29035"/>
        <label>2</label>
    </ligand>
</feature>
<feature type="binding site" evidence="2">
    <location>
        <position position="356"/>
    </location>
    <ligand>
        <name>Mn(2+)</name>
        <dbReference type="ChEBI" id="CHEBI:29035"/>
        <label>2</label>
    </ligand>
</feature>
<feature type="binding site" evidence="2">
    <location>
        <position position="102"/>
    </location>
    <ligand>
        <name>Mn(2+)</name>
        <dbReference type="ChEBI" id="CHEBI:29035"/>
        <label>2</label>
    </ligand>
</feature>
<dbReference type="InterPro" id="IPR011650">
    <property type="entry name" value="Peptidase_M20_dimer"/>
</dbReference>
<feature type="binding site" evidence="2">
    <location>
        <position position="104"/>
    </location>
    <ligand>
        <name>Mn(2+)</name>
        <dbReference type="ChEBI" id="CHEBI:29035"/>
        <label>2</label>
    </ligand>
</feature>
<dbReference type="InterPro" id="IPR036264">
    <property type="entry name" value="Bact_exopeptidase_dim_dom"/>
</dbReference>
<feature type="domain" description="Peptidase M20 dimerisation" evidence="3">
    <location>
        <begin position="188"/>
        <end position="277"/>
    </location>
</feature>
<sequence length="384" mass="43555">MMKIRKEIMELLPEVKHNRRELHQIPEIGLATIKTKEYLIEQLSGYGVDEIKTGYAENGFAVWVQGQSRDAVGFRSDMDALPIQEETTVAFKSHHEGNMHACGHDGHMANMLALCHYICKHKKQLKQSVLFIFQPGEEGDGGARRMIDQGLFRDYPIQQVFGTHLVGDLPKGKIGCKAGPFMARNGEITIKLYGQSAHGAQPHTGNDMSIAMSSLLLQLQTIVSRNMDPLHNTVITFGEIHCGQVSNVIADHAIMRGTMRSFTDAMYEKMKIRMQQICDGIAESFQCKAELYIEDCYHVVDNDETLNELLKQVCGDDYLEIEPRMISEDFSDYQREVPGLFYFTGIQDERYNKNIHDCQFDFDEAALLTSVEVNVRLLEAMHIL</sequence>
<comment type="cofactor">
    <cofactor evidence="2">
        <name>Mn(2+)</name>
        <dbReference type="ChEBI" id="CHEBI:29035"/>
    </cofactor>
    <text evidence="2">The Mn(2+) ion enhances activity.</text>
</comment>
<dbReference type="Gene3D" id="3.30.70.360">
    <property type="match status" value="1"/>
</dbReference>
<evidence type="ECO:0000313" key="5">
    <source>
        <dbReference type="Proteomes" id="UP000434036"/>
    </source>
</evidence>
<dbReference type="FunFam" id="3.30.70.360:FF:000001">
    <property type="entry name" value="N-acetyldiaminopimelate deacetylase"/>
    <property type="match status" value="1"/>
</dbReference>
<dbReference type="NCBIfam" id="TIGR01891">
    <property type="entry name" value="amidohydrolases"/>
    <property type="match status" value="1"/>
</dbReference>
<dbReference type="EMBL" id="WUUQ01000002">
    <property type="protein sequence ID" value="MXQ73530.1"/>
    <property type="molecule type" value="Genomic_DNA"/>
</dbReference>
<organism evidence="4 5">
    <name type="scientific">Copranaerobaculum intestinale</name>
    <dbReference type="NCBI Taxonomy" id="2692629"/>
    <lineage>
        <taxon>Bacteria</taxon>
        <taxon>Bacillati</taxon>
        <taxon>Bacillota</taxon>
        <taxon>Erysipelotrichia</taxon>
        <taxon>Erysipelotrichales</taxon>
        <taxon>Erysipelotrichaceae</taxon>
        <taxon>Copranaerobaculum</taxon>
    </lineage>
</organism>
<dbReference type="AlphaFoldDB" id="A0A6N8U6R3"/>
<dbReference type="InterPro" id="IPR002933">
    <property type="entry name" value="Peptidase_M20"/>
</dbReference>
<comment type="caution">
    <text evidence="4">The sequence shown here is derived from an EMBL/GenBank/DDBJ whole genome shotgun (WGS) entry which is preliminary data.</text>
</comment>
<keyword evidence="1 4" id="KW-0378">Hydrolase</keyword>
<dbReference type="SUPFAM" id="SSF53187">
    <property type="entry name" value="Zn-dependent exopeptidases"/>
    <property type="match status" value="1"/>
</dbReference>